<dbReference type="GO" id="GO:0009986">
    <property type="term" value="C:cell surface"/>
    <property type="evidence" value="ECO:0007669"/>
    <property type="project" value="UniProtKB-SubCell"/>
</dbReference>
<dbReference type="NCBIfam" id="TIGR02532">
    <property type="entry name" value="IV_pilin_GFxxxE"/>
    <property type="match status" value="1"/>
</dbReference>
<evidence type="ECO:0000256" key="3">
    <source>
        <dbReference type="SAM" id="Phobius"/>
    </source>
</evidence>
<comment type="subcellular location">
    <subcellularLocation>
        <location evidence="1">Cell surface</location>
    </subcellularLocation>
</comment>
<dbReference type="PROSITE" id="PS00409">
    <property type="entry name" value="PROKAR_NTER_METHYL"/>
    <property type="match status" value="1"/>
</dbReference>
<name>A0A0U9HHV5_9BACI</name>
<reference evidence="4 5" key="2">
    <citation type="journal article" date="2016" name="Genome Announc.">
        <title>Draft Genome Sequence of Oceanobacillus picturae Heshi-B3, Isolated from Fermented Rice Bran in a Traditional Japanese Seafood Dish.</title>
        <authorList>
            <person name="Akuzawa S."/>
            <person name="Nagaoka J."/>
            <person name="Kanekatsu M."/>
            <person name="Kanesaki Y."/>
            <person name="Suzuki T."/>
        </authorList>
    </citation>
    <scope>NUCLEOTIDE SEQUENCE [LARGE SCALE GENOMIC DNA]</scope>
    <source>
        <strain evidence="4 5">Heshi-B3</strain>
    </source>
</reference>
<comment type="caution">
    <text evidence="4">The sequence shown here is derived from an EMBL/GenBank/DDBJ whole genome shotgun (WGS) entry which is preliminary data.</text>
</comment>
<proteinExistence type="predicted"/>
<dbReference type="EMBL" id="BBXV01000071">
    <property type="protein sequence ID" value="GAQ19816.1"/>
    <property type="molecule type" value="Genomic_DNA"/>
</dbReference>
<dbReference type="Proteomes" id="UP000052946">
    <property type="component" value="Unassembled WGS sequence"/>
</dbReference>
<organism evidence="4 5">
    <name type="scientific">Oceanobacillus picturae</name>
    <dbReference type="NCBI Taxonomy" id="171693"/>
    <lineage>
        <taxon>Bacteria</taxon>
        <taxon>Bacillati</taxon>
        <taxon>Bacillota</taxon>
        <taxon>Bacilli</taxon>
        <taxon>Bacillales</taxon>
        <taxon>Bacillaceae</taxon>
        <taxon>Oceanobacillus</taxon>
    </lineage>
</organism>
<evidence type="ECO:0000256" key="1">
    <source>
        <dbReference type="ARBA" id="ARBA00004241"/>
    </source>
</evidence>
<keyword evidence="2" id="KW-0178">Competence</keyword>
<gene>
    <name evidence="4" type="ORF">OPHB3_3800</name>
</gene>
<accession>A0A0U9HHV5</accession>
<reference evidence="5" key="1">
    <citation type="submission" date="2015-07" db="EMBL/GenBank/DDBJ databases">
        <title>Draft Genome Sequence of Oceanobacillus picturae Heshi-B3 that Was Isolated from Fermented Rice Bran with Aging Salted Mackerel, Which Was Named Heshiko as Traditional Fermented Seafood in Japan.</title>
        <authorList>
            <person name="Akuzawa S."/>
            <person name="Nakagawa J."/>
            <person name="Kanekatsu T."/>
            <person name="Kanesaki Y."/>
            <person name="Suzuki T."/>
        </authorList>
    </citation>
    <scope>NUCLEOTIDE SEQUENCE [LARGE SCALE GENOMIC DNA]</scope>
    <source>
        <strain evidence="5">Heshi-B3</strain>
    </source>
</reference>
<keyword evidence="3" id="KW-0472">Membrane</keyword>
<dbReference type="GO" id="GO:0030420">
    <property type="term" value="P:establishment of competence for transformation"/>
    <property type="evidence" value="ECO:0007669"/>
    <property type="project" value="UniProtKB-KW"/>
</dbReference>
<keyword evidence="3" id="KW-0812">Transmembrane</keyword>
<evidence type="ECO:0000313" key="4">
    <source>
        <dbReference type="EMBL" id="GAQ19816.1"/>
    </source>
</evidence>
<evidence type="ECO:0000313" key="5">
    <source>
        <dbReference type="Proteomes" id="UP000052946"/>
    </source>
</evidence>
<feature type="transmembrane region" description="Helical" evidence="3">
    <location>
        <begin position="20"/>
        <end position="42"/>
    </location>
</feature>
<keyword evidence="3" id="KW-1133">Transmembrane helix</keyword>
<dbReference type="AlphaFoldDB" id="A0A0U9HHV5"/>
<evidence type="ECO:0000256" key="2">
    <source>
        <dbReference type="ARBA" id="ARBA00023287"/>
    </source>
</evidence>
<protein>
    <submittedName>
        <fullName evidence="4">Prepilin-type N-terminal cleavage/methylation domain</fullName>
    </submittedName>
</protein>
<dbReference type="InterPro" id="IPR012902">
    <property type="entry name" value="N_methyl_site"/>
</dbReference>
<sequence>MGREDFILRDNKGFTLIEVLITVSILLGVVITVIPLLQLLILEGDTLTDRRYMNQELFDELQPFLWSPGRPLPQSQHTTFQANGMKAVYHFTQERELIKGCVEWTNVKEKRETICLYGVPRKK</sequence>
<dbReference type="Pfam" id="PF07963">
    <property type="entry name" value="N_methyl"/>
    <property type="match status" value="1"/>
</dbReference>